<dbReference type="Proteomes" id="UP000001593">
    <property type="component" value="Unassembled WGS sequence"/>
</dbReference>
<dbReference type="GO" id="GO:0000164">
    <property type="term" value="C:protein phosphatase type 1 complex"/>
    <property type="evidence" value="ECO:0000318"/>
    <property type="project" value="GO_Central"/>
</dbReference>
<dbReference type="PhylomeDB" id="A7RN47"/>
<dbReference type="STRING" id="45351.A7RN47"/>
<feature type="domain" description="CBM21" evidence="1">
    <location>
        <begin position="12"/>
        <end position="120"/>
    </location>
</feature>
<dbReference type="Pfam" id="PF03370">
    <property type="entry name" value="CBM_21"/>
    <property type="match status" value="1"/>
</dbReference>
<dbReference type="EMBL" id="DS469522">
    <property type="protein sequence ID" value="EDO47072.1"/>
    <property type="molecule type" value="Genomic_DNA"/>
</dbReference>
<dbReference type="OMA" id="HEGTIDK"/>
<dbReference type="GO" id="GO:2001069">
    <property type="term" value="F:glycogen binding"/>
    <property type="evidence" value="ECO:0000318"/>
    <property type="project" value="GO_Central"/>
</dbReference>
<dbReference type="PROSITE" id="PS51159">
    <property type="entry name" value="CBM21"/>
    <property type="match status" value="1"/>
</dbReference>
<dbReference type="InterPro" id="IPR038175">
    <property type="entry name" value="CBM21_dom_sf"/>
</dbReference>
<organism evidence="2 3">
    <name type="scientific">Nematostella vectensis</name>
    <name type="common">Starlet sea anemone</name>
    <dbReference type="NCBI Taxonomy" id="45351"/>
    <lineage>
        <taxon>Eukaryota</taxon>
        <taxon>Metazoa</taxon>
        <taxon>Cnidaria</taxon>
        <taxon>Anthozoa</taxon>
        <taxon>Hexacorallia</taxon>
        <taxon>Actiniaria</taxon>
        <taxon>Edwardsiidae</taxon>
        <taxon>Nematostella</taxon>
    </lineage>
</organism>
<dbReference type="HOGENOM" id="CLU_040215_3_1_1"/>
<dbReference type="Gene3D" id="2.60.40.2440">
    <property type="entry name" value="Carbohydrate binding type-21 domain"/>
    <property type="match status" value="1"/>
</dbReference>
<dbReference type="GO" id="GO:0005979">
    <property type="term" value="P:regulation of glycogen biosynthetic process"/>
    <property type="evidence" value="ECO:0000318"/>
    <property type="project" value="GO_Central"/>
</dbReference>
<evidence type="ECO:0000313" key="2">
    <source>
        <dbReference type="EMBL" id="EDO47072.1"/>
    </source>
</evidence>
<keyword evidence="3" id="KW-1185">Reference proteome</keyword>
<protein>
    <recommendedName>
        <fullName evidence="1">CBM21 domain-containing protein</fullName>
    </recommendedName>
</protein>
<dbReference type="InParanoid" id="A7RN47"/>
<accession>A7RN47</accession>
<dbReference type="PANTHER" id="PTHR12307">
    <property type="entry name" value="PROTEIN PHOSPHATASE 1 REGULATORY SUBUNIT"/>
    <property type="match status" value="1"/>
</dbReference>
<dbReference type="eggNOG" id="KOG3986">
    <property type="taxonomic scope" value="Eukaryota"/>
</dbReference>
<gene>
    <name evidence="2" type="ORF">NEMVEDRAFT_v1g160804</name>
</gene>
<sequence length="123" mass="14021">MQPSSRHDWNKHSIQRKVSLENAFVGGNNGMVLVGLIRVWNIAYEKKVFVRYSTDNWSSYVDLPAEFMSQSHEGTIDKYVFKLLAPVGLAVGDTIEFAVCYCVNEQKHWDNNKGNNYIVKCCG</sequence>
<dbReference type="InterPro" id="IPR005036">
    <property type="entry name" value="CBM21_dom"/>
</dbReference>
<proteinExistence type="predicted"/>
<dbReference type="KEGG" id="nve:5519149"/>
<name>A7RN47_NEMVE</name>
<reference evidence="2 3" key="1">
    <citation type="journal article" date="2007" name="Science">
        <title>Sea anemone genome reveals ancestral eumetazoan gene repertoire and genomic organization.</title>
        <authorList>
            <person name="Putnam N.H."/>
            <person name="Srivastava M."/>
            <person name="Hellsten U."/>
            <person name="Dirks B."/>
            <person name="Chapman J."/>
            <person name="Salamov A."/>
            <person name="Terry A."/>
            <person name="Shapiro H."/>
            <person name="Lindquist E."/>
            <person name="Kapitonov V.V."/>
            <person name="Jurka J."/>
            <person name="Genikhovich G."/>
            <person name="Grigoriev I.V."/>
            <person name="Lucas S.M."/>
            <person name="Steele R.E."/>
            <person name="Finnerty J.R."/>
            <person name="Technau U."/>
            <person name="Martindale M.Q."/>
            <person name="Rokhsar D.S."/>
        </authorList>
    </citation>
    <scope>NUCLEOTIDE SEQUENCE [LARGE SCALE GENOMIC DNA]</scope>
    <source>
        <strain evidence="3">CH2 X CH6</strain>
    </source>
</reference>
<dbReference type="OrthoDB" id="5945551at2759"/>
<dbReference type="PANTHER" id="PTHR12307:SF53">
    <property type="entry name" value="PROTEIN PHOSPHATASE 1 REGULATORY SUBUNIT"/>
    <property type="match status" value="1"/>
</dbReference>
<dbReference type="GO" id="GO:0008157">
    <property type="term" value="F:protein phosphatase 1 binding"/>
    <property type="evidence" value="ECO:0000318"/>
    <property type="project" value="GO_Central"/>
</dbReference>
<dbReference type="AlphaFoldDB" id="A7RN47"/>
<evidence type="ECO:0000313" key="3">
    <source>
        <dbReference type="Proteomes" id="UP000001593"/>
    </source>
</evidence>
<evidence type="ECO:0000259" key="1">
    <source>
        <dbReference type="PROSITE" id="PS51159"/>
    </source>
</evidence>
<dbReference type="InterPro" id="IPR050782">
    <property type="entry name" value="PP1_regulatory_subunit_3"/>
</dbReference>